<feature type="transmembrane region" description="Helical" evidence="12">
    <location>
        <begin position="294"/>
        <end position="318"/>
    </location>
</feature>
<comment type="similarity">
    <text evidence="11">In the N-terminal section; belongs to the SecD/SecF family. SecD subfamily.</text>
</comment>
<dbReference type="HAMAP" id="MF_01464_B">
    <property type="entry name" value="SecF_B"/>
    <property type="match status" value="1"/>
</dbReference>
<dbReference type="EMBL" id="SMGQ01000011">
    <property type="protein sequence ID" value="TCK97796.1"/>
    <property type="molecule type" value="Genomic_DNA"/>
</dbReference>
<evidence type="ECO:0000313" key="18">
    <source>
        <dbReference type="Proteomes" id="UP000294545"/>
    </source>
</evidence>
<organism evidence="17 18">
    <name type="scientific">Natranaerovirga hydrolytica</name>
    <dbReference type="NCBI Taxonomy" id="680378"/>
    <lineage>
        <taxon>Bacteria</taxon>
        <taxon>Bacillati</taxon>
        <taxon>Bacillota</taxon>
        <taxon>Clostridia</taxon>
        <taxon>Lachnospirales</taxon>
        <taxon>Natranaerovirgaceae</taxon>
        <taxon>Natranaerovirga</taxon>
    </lineage>
</organism>
<dbReference type="FunFam" id="1.20.1640.10:FF:000024">
    <property type="entry name" value="Multifunctional fusion protein"/>
    <property type="match status" value="1"/>
</dbReference>
<dbReference type="Proteomes" id="UP000294545">
    <property type="component" value="Unassembled WGS sequence"/>
</dbReference>
<dbReference type="InterPro" id="IPR048634">
    <property type="entry name" value="SecD_SecF_C"/>
</dbReference>
<dbReference type="InterPro" id="IPR054384">
    <property type="entry name" value="SecDF_P1_head"/>
</dbReference>
<feature type="domain" description="Protein export membrane protein SecD/SecF C-terminal" evidence="14">
    <location>
        <begin position="525"/>
        <end position="707"/>
    </location>
</feature>
<protein>
    <recommendedName>
        <fullName evidence="12 13">Multifunctional fusion protein</fullName>
    </recommendedName>
    <domain>
        <recommendedName>
            <fullName evidence="12">Protein translocase subunit SecD</fullName>
        </recommendedName>
    </domain>
    <domain>
        <recommendedName>
            <fullName evidence="13">Protein-export membrane protein SecF</fullName>
        </recommendedName>
    </domain>
</protein>
<reference evidence="17 18" key="1">
    <citation type="submission" date="2019-03" db="EMBL/GenBank/DDBJ databases">
        <title>Genomic Encyclopedia of Type Strains, Phase IV (KMG-IV): sequencing the most valuable type-strain genomes for metagenomic binning, comparative biology and taxonomic classification.</title>
        <authorList>
            <person name="Goeker M."/>
        </authorList>
    </citation>
    <scope>NUCLEOTIDE SEQUENCE [LARGE SCALE GENOMIC DNA]</scope>
    <source>
        <strain evidence="17 18">DSM 24176</strain>
    </source>
</reference>
<dbReference type="InterPro" id="IPR055344">
    <property type="entry name" value="SecD_SecF_C_bact"/>
</dbReference>
<dbReference type="Pfam" id="PF21760">
    <property type="entry name" value="SecD_1st"/>
    <property type="match status" value="1"/>
</dbReference>
<evidence type="ECO:0000256" key="11">
    <source>
        <dbReference type="ARBA" id="ARBA00061053"/>
    </source>
</evidence>
<dbReference type="NCBIfam" id="TIGR00966">
    <property type="entry name" value="transloc_SecF"/>
    <property type="match status" value="1"/>
</dbReference>
<dbReference type="GO" id="GO:0005886">
    <property type="term" value="C:plasma membrane"/>
    <property type="evidence" value="ECO:0007669"/>
    <property type="project" value="UniProtKB-SubCell"/>
</dbReference>
<comment type="similarity">
    <text evidence="12">Belongs to the SecD/SecF family. SecD subfamily.</text>
</comment>
<evidence type="ECO:0000256" key="7">
    <source>
        <dbReference type="ARBA" id="ARBA00023010"/>
    </source>
</evidence>
<dbReference type="PANTHER" id="PTHR30081:SF1">
    <property type="entry name" value="PROTEIN TRANSLOCASE SUBUNIT SECD"/>
    <property type="match status" value="1"/>
</dbReference>
<comment type="similarity">
    <text evidence="10">In the C-terminal section; belongs to the SecD/SecF family. SecF subfamily.</text>
</comment>
<dbReference type="RefSeq" id="WP_132279168.1">
    <property type="nucleotide sequence ID" value="NZ_SMGQ01000011.1"/>
</dbReference>
<dbReference type="PRINTS" id="PR01755">
    <property type="entry name" value="SECFTRNLCASE"/>
</dbReference>
<evidence type="ECO:0000256" key="5">
    <source>
        <dbReference type="ARBA" id="ARBA00022927"/>
    </source>
</evidence>
<dbReference type="Pfam" id="PF02355">
    <property type="entry name" value="SecD_SecF_C"/>
    <property type="match status" value="2"/>
</dbReference>
<dbReference type="InterPro" id="IPR005791">
    <property type="entry name" value="SecD"/>
</dbReference>
<evidence type="ECO:0000256" key="10">
    <source>
        <dbReference type="ARBA" id="ARBA00060856"/>
    </source>
</evidence>
<evidence type="ECO:0000256" key="2">
    <source>
        <dbReference type="ARBA" id="ARBA00022448"/>
    </source>
</evidence>
<comment type="subunit">
    <text evidence="13">Forms a complex with SecD. Part of the essential Sec protein translocation apparatus which comprises SecA, SecYEG and auxiliary proteins SecDF. Other proteins may also be involved.</text>
</comment>
<evidence type="ECO:0000259" key="15">
    <source>
        <dbReference type="Pfam" id="PF21760"/>
    </source>
</evidence>
<keyword evidence="2 12" id="KW-0813">Transport</keyword>
<accession>A0A4R1MX69</accession>
<dbReference type="PANTHER" id="PTHR30081">
    <property type="entry name" value="PROTEIN-EXPORT MEMBRANE PROTEIN SEC"/>
    <property type="match status" value="1"/>
</dbReference>
<evidence type="ECO:0000256" key="3">
    <source>
        <dbReference type="ARBA" id="ARBA00022475"/>
    </source>
</evidence>
<feature type="transmembrane region" description="Helical" evidence="12">
    <location>
        <begin position="549"/>
        <end position="566"/>
    </location>
</feature>
<dbReference type="InterPro" id="IPR022813">
    <property type="entry name" value="SecD/SecF_arch_bac"/>
</dbReference>
<feature type="transmembrane region" description="Helical" evidence="12">
    <location>
        <begin position="601"/>
        <end position="622"/>
    </location>
</feature>
<dbReference type="InterPro" id="IPR048631">
    <property type="entry name" value="SecD_1st"/>
</dbReference>
<feature type="transmembrane region" description="Helical" evidence="12">
    <location>
        <begin position="245"/>
        <end position="263"/>
    </location>
</feature>
<evidence type="ECO:0000256" key="4">
    <source>
        <dbReference type="ARBA" id="ARBA00022692"/>
    </source>
</evidence>
<evidence type="ECO:0000256" key="1">
    <source>
        <dbReference type="ARBA" id="ARBA00004651"/>
    </source>
</evidence>
<comment type="caution">
    <text evidence="12">Lacks conserved residue(s) required for the propagation of feature annotation.</text>
</comment>
<keyword evidence="4 12" id="KW-0812">Transmembrane</keyword>
<feature type="transmembrane region" description="Helical" evidence="12">
    <location>
        <begin position="679"/>
        <end position="705"/>
    </location>
</feature>
<dbReference type="NCBIfam" id="TIGR00916">
    <property type="entry name" value="2A0604s01"/>
    <property type="match status" value="2"/>
</dbReference>
<gene>
    <name evidence="12" type="primary">secD</name>
    <name evidence="13" type="synonym">secF</name>
    <name evidence="17" type="ORF">EDC19_0198</name>
</gene>
<dbReference type="OrthoDB" id="9805019at2"/>
<keyword evidence="3 12" id="KW-1003">Cell membrane</keyword>
<proteinExistence type="inferred from homology"/>
<evidence type="ECO:0000256" key="8">
    <source>
        <dbReference type="ARBA" id="ARBA00023136"/>
    </source>
</evidence>
<evidence type="ECO:0000256" key="6">
    <source>
        <dbReference type="ARBA" id="ARBA00022989"/>
    </source>
</evidence>
<comment type="function">
    <text evidence="9 12">Part of the Sec protein translocase complex. Interacts with the SecYEG preprotein conducting channel. SecDF uses the proton motive force (PMF) to complete protein translocation after the ATP-dependent function of SecA.</text>
</comment>
<dbReference type="Gene3D" id="3.30.70.3220">
    <property type="match status" value="1"/>
</dbReference>
<feature type="transmembrane region" description="Helical" evidence="12">
    <location>
        <begin position="339"/>
        <end position="360"/>
    </location>
</feature>
<comment type="caution">
    <text evidence="17">The sequence shown here is derived from an EMBL/GenBank/DDBJ whole genome shotgun (WGS) entry which is preliminary data.</text>
</comment>
<feature type="transmembrane region" description="Helical" evidence="12">
    <location>
        <begin position="422"/>
        <end position="440"/>
    </location>
</feature>
<evidence type="ECO:0000259" key="16">
    <source>
        <dbReference type="Pfam" id="PF22599"/>
    </source>
</evidence>
<feature type="transmembrane region" description="Helical" evidence="12">
    <location>
        <begin position="573"/>
        <end position="595"/>
    </location>
</feature>
<dbReference type="GO" id="GO:0006605">
    <property type="term" value="P:protein targeting"/>
    <property type="evidence" value="ECO:0007669"/>
    <property type="project" value="UniProtKB-UniRule"/>
</dbReference>
<evidence type="ECO:0000259" key="14">
    <source>
        <dbReference type="Pfam" id="PF02355"/>
    </source>
</evidence>
<dbReference type="AlphaFoldDB" id="A0A4R1MX69"/>
<feature type="domain" description="Protein export membrane protein SecD/SecF C-terminal" evidence="14">
    <location>
        <begin position="223"/>
        <end position="394"/>
    </location>
</feature>
<name>A0A4R1MX69_9FIRM</name>
<dbReference type="HAMAP" id="MF_01463_B">
    <property type="entry name" value="SecD_B"/>
    <property type="match status" value="1"/>
</dbReference>
<keyword evidence="6 12" id="KW-1133">Transmembrane helix</keyword>
<keyword evidence="8 12" id="KW-0472">Membrane</keyword>
<dbReference type="GO" id="GO:0065002">
    <property type="term" value="P:intracellular protein transmembrane transport"/>
    <property type="evidence" value="ECO:0007669"/>
    <property type="project" value="UniProtKB-UniRule"/>
</dbReference>
<dbReference type="SUPFAM" id="SSF82866">
    <property type="entry name" value="Multidrug efflux transporter AcrB transmembrane domain"/>
    <property type="match status" value="2"/>
</dbReference>
<dbReference type="FunFam" id="1.20.1640.10:FF:000004">
    <property type="entry name" value="Protein translocase subunit SecD"/>
    <property type="match status" value="1"/>
</dbReference>
<comment type="subunit">
    <text evidence="12">Forms a complex with SecF. Part of the essential Sec protein translocation apparatus which comprises SecA, SecYEG and auxiliary proteins SecDF. Other proteins may also be involved.</text>
</comment>
<comment type="subcellular location">
    <subcellularLocation>
        <location evidence="1 12">Cell membrane</location>
        <topology evidence="1 12">Multi-pass membrane protein</topology>
    </subcellularLocation>
</comment>
<evidence type="ECO:0000313" key="17">
    <source>
        <dbReference type="EMBL" id="TCK97796.1"/>
    </source>
</evidence>
<sequence length="712" mass="77498">MKGKSIVGLILTLIIIASSVYVAIFGIGPDKTGSAEDIKLGLDLAGGVSITYQAIGEDISNTAMDDAVHIIQRRVDRYSTESAVYREGNDRINADIPGVTDANAILEELGKPGALEFKDENDNVLLTGVNVLNATAVSGTNQLGQMEYNVNLRFDEEGSEKFANATRDNYGRQIFIYYDGQVVSEPVVSSIISNGEASIYGMRSFEEANNLAATIRIGALPVELEELRSNIVGAQLGQNAIDSSLLAGLIGLVLVILFMVIVYKISGVSAGLVLIFYAAVMLISINLFDITLTLPGIAGIILSIGMAVDANVIIFSRIKEELGQDKTLRASIKSGFRKATSAIVDGNITTLIASIVLFWMGTGPIKGFASTLALGIVLSMITSLIVTRIVLTLLMKVGFKDKKLYGIQKEVKTYDILKKRKTWFAVSIIVITIGLVALPINKGTMGEILNFDIEFSGGTSTLVSFNEEMTFEELEDQVRPLVADATGDASPQLQSVQGTNQVIIKTRALDVEQRQALDAVLIDEFQVNRNEITSESISPTVSSEMRRDAIIAVALSALFMLIYITIRFRDITFGASAVIALLHDIFIVLAVYSVLRIPINNSFIAAMLTIVGYSINDSIVVFDRIRENKETMKRGDFKGLVNFSISQTLTRSINTSITTFLMIFVLFVVGFTIPALREFALPLIVGILSGTYSSIFIASPLWFLFKKKEQKQ</sequence>
<evidence type="ECO:0000256" key="9">
    <source>
        <dbReference type="ARBA" id="ARBA00059018"/>
    </source>
</evidence>
<keyword evidence="5 12" id="KW-0653">Protein transport</keyword>
<dbReference type="InterPro" id="IPR022645">
    <property type="entry name" value="SecD/SecF_bac"/>
</dbReference>
<feature type="domain" description="SecDF P1 head subdomain" evidence="16">
    <location>
        <begin position="123"/>
        <end position="222"/>
    </location>
</feature>
<feature type="domain" description="Protein translocase subunit SecDF P1" evidence="15">
    <location>
        <begin position="64"/>
        <end position="121"/>
    </location>
</feature>
<comment type="similarity">
    <text evidence="13">Belongs to the SecD/SecF family. SecF subfamily.</text>
</comment>
<feature type="transmembrane region" description="Helical" evidence="12">
    <location>
        <begin position="372"/>
        <end position="394"/>
    </location>
</feature>
<keyword evidence="18" id="KW-1185">Reference proteome</keyword>
<feature type="transmembrane region" description="Helical" evidence="12">
    <location>
        <begin position="270"/>
        <end position="288"/>
    </location>
</feature>
<dbReference type="GO" id="GO:0015450">
    <property type="term" value="F:protein-transporting ATPase activity"/>
    <property type="evidence" value="ECO:0007669"/>
    <property type="project" value="InterPro"/>
</dbReference>
<dbReference type="Gene3D" id="1.20.1640.10">
    <property type="entry name" value="Multidrug efflux transporter AcrB transmembrane domain"/>
    <property type="match status" value="2"/>
</dbReference>
<dbReference type="NCBIfam" id="TIGR01129">
    <property type="entry name" value="secD"/>
    <property type="match status" value="1"/>
</dbReference>
<dbReference type="Pfam" id="PF22599">
    <property type="entry name" value="SecDF_P1_head"/>
    <property type="match status" value="1"/>
</dbReference>
<evidence type="ECO:0000256" key="12">
    <source>
        <dbReference type="HAMAP-Rule" id="MF_01463"/>
    </source>
</evidence>
<dbReference type="InterPro" id="IPR005665">
    <property type="entry name" value="SecF_bac"/>
</dbReference>
<evidence type="ECO:0000256" key="13">
    <source>
        <dbReference type="HAMAP-Rule" id="MF_01464"/>
    </source>
</evidence>
<feature type="transmembrane region" description="Helical" evidence="12">
    <location>
        <begin position="653"/>
        <end position="673"/>
    </location>
</feature>
<dbReference type="GO" id="GO:0043952">
    <property type="term" value="P:protein transport by the Sec complex"/>
    <property type="evidence" value="ECO:0007669"/>
    <property type="project" value="UniProtKB-UniRule"/>
</dbReference>
<keyword evidence="7 12" id="KW-0811">Translocation</keyword>